<evidence type="ECO:0000256" key="1">
    <source>
        <dbReference type="SAM" id="MobiDB-lite"/>
    </source>
</evidence>
<organism evidence="3 4">
    <name type="scientific">Haloarcula saliterrae</name>
    <dbReference type="NCBI Taxonomy" id="2950534"/>
    <lineage>
        <taxon>Archaea</taxon>
        <taxon>Methanobacteriati</taxon>
        <taxon>Methanobacteriota</taxon>
        <taxon>Stenosarchaea group</taxon>
        <taxon>Halobacteria</taxon>
        <taxon>Halobacteriales</taxon>
        <taxon>Haloarculaceae</taxon>
        <taxon>Haloarcula</taxon>
    </lineage>
</organism>
<keyword evidence="4" id="KW-1185">Reference proteome</keyword>
<protein>
    <submittedName>
        <fullName evidence="3">Uncharacterized protein</fullName>
    </submittedName>
</protein>
<gene>
    <name evidence="3" type="ORF">NDI56_01795</name>
</gene>
<feature type="compositionally biased region" description="Gly residues" evidence="1">
    <location>
        <begin position="25"/>
        <end position="35"/>
    </location>
</feature>
<evidence type="ECO:0000313" key="4">
    <source>
        <dbReference type="Proteomes" id="UP001259659"/>
    </source>
</evidence>
<keyword evidence="2" id="KW-1133">Transmembrane helix</keyword>
<feature type="compositionally biased region" description="Acidic residues" evidence="1">
    <location>
        <begin position="36"/>
        <end position="56"/>
    </location>
</feature>
<evidence type="ECO:0000256" key="2">
    <source>
        <dbReference type="SAM" id="Phobius"/>
    </source>
</evidence>
<feature type="transmembrane region" description="Helical" evidence="2">
    <location>
        <begin position="12"/>
        <end position="32"/>
    </location>
</feature>
<dbReference type="InterPro" id="IPR006311">
    <property type="entry name" value="TAT_signal"/>
</dbReference>
<name>A0ABU2F787_9EURY</name>
<dbReference type="Proteomes" id="UP001259659">
    <property type="component" value="Unassembled WGS sequence"/>
</dbReference>
<dbReference type="PROSITE" id="PS51318">
    <property type="entry name" value="TAT"/>
    <property type="match status" value="1"/>
</dbReference>
<evidence type="ECO:0000313" key="3">
    <source>
        <dbReference type="EMBL" id="MDS0258137.1"/>
    </source>
</evidence>
<comment type="caution">
    <text evidence="3">The sequence shown here is derived from an EMBL/GenBank/DDBJ whole genome shotgun (WGS) entry which is preliminary data.</text>
</comment>
<accession>A0ABU2F787</accession>
<keyword evidence="2" id="KW-0812">Transmembrane</keyword>
<keyword evidence="2" id="KW-0472">Membrane</keyword>
<dbReference type="RefSeq" id="WP_310917697.1">
    <property type="nucleotide sequence ID" value="NZ_JAMQON010000001.1"/>
</dbReference>
<feature type="region of interest" description="Disordered" evidence="1">
    <location>
        <begin position="25"/>
        <end position="56"/>
    </location>
</feature>
<sequence length="56" mass="5472">MTRSDSTSRRRVLFGTGVAIGTVGLAGCGIPGGGGGEEEEEGGGEEGGGGEEEEDD</sequence>
<dbReference type="EMBL" id="JAMQON010000001">
    <property type="protein sequence ID" value="MDS0258137.1"/>
    <property type="molecule type" value="Genomic_DNA"/>
</dbReference>
<reference evidence="3 4" key="1">
    <citation type="submission" date="2022-06" db="EMBL/GenBank/DDBJ databases">
        <title>Haloarcula sp. a new haloarchaeum isolate from saline soil.</title>
        <authorList>
            <person name="Strakova D."/>
            <person name="Galisteo C."/>
            <person name="Sanchez-Porro C."/>
            <person name="Ventosa A."/>
        </authorList>
    </citation>
    <scope>NUCLEOTIDE SEQUENCE [LARGE SCALE GENOMIC DNA]</scope>
    <source>
        <strain evidence="3 4">S1CR25-12</strain>
    </source>
</reference>
<dbReference type="PROSITE" id="PS51257">
    <property type="entry name" value="PROKAR_LIPOPROTEIN"/>
    <property type="match status" value="1"/>
</dbReference>
<proteinExistence type="predicted"/>